<evidence type="ECO:0000313" key="5">
    <source>
        <dbReference type="Proteomes" id="UP000617628"/>
    </source>
</evidence>
<dbReference type="PANTHER" id="PTHR45953">
    <property type="entry name" value="IDURONATE 2-SULFATASE"/>
    <property type="match status" value="1"/>
</dbReference>
<comment type="caution">
    <text evidence="4">The sequence shown here is derived from an EMBL/GenBank/DDBJ whole genome shotgun (WGS) entry which is preliminary data.</text>
</comment>
<accession>A0A934VR46</accession>
<dbReference type="InterPro" id="IPR017850">
    <property type="entry name" value="Alkaline_phosphatase_core_sf"/>
</dbReference>
<dbReference type="SUPFAM" id="SSF53649">
    <property type="entry name" value="Alkaline phosphatase-like"/>
    <property type="match status" value="1"/>
</dbReference>
<dbReference type="InterPro" id="IPR000917">
    <property type="entry name" value="Sulfatase_N"/>
</dbReference>
<keyword evidence="1" id="KW-0479">Metal-binding</keyword>
<evidence type="ECO:0000313" key="4">
    <source>
        <dbReference type="EMBL" id="MBK1877238.1"/>
    </source>
</evidence>
<dbReference type="Pfam" id="PF00884">
    <property type="entry name" value="Sulfatase"/>
    <property type="match status" value="1"/>
</dbReference>
<reference evidence="4" key="1">
    <citation type="submission" date="2021-01" db="EMBL/GenBank/DDBJ databases">
        <title>Modified the classification status of verrucomicrobia.</title>
        <authorList>
            <person name="Feng X."/>
        </authorList>
    </citation>
    <scope>NUCLEOTIDE SEQUENCE</scope>
    <source>
        <strain evidence="4">KCTC 13126</strain>
    </source>
</reference>
<dbReference type="PANTHER" id="PTHR45953:SF1">
    <property type="entry name" value="IDURONATE 2-SULFATASE"/>
    <property type="match status" value="1"/>
</dbReference>
<dbReference type="Proteomes" id="UP000617628">
    <property type="component" value="Unassembled WGS sequence"/>
</dbReference>
<dbReference type="EMBL" id="JAENIL010000016">
    <property type="protein sequence ID" value="MBK1877238.1"/>
    <property type="molecule type" value="Genomic_DNA"/>
</dbReference>
<feature type="domain" description="Sulfatase N-terminal" evidence="3">
    <location>
        <begin position="4"/>
        <end position="332"/>
    </location>
</feature>
<dbReference type="GO" id="GO:0046872">
    <property type="term" value="F:metal ion binding"/>
    <property type="evidence" value="ECO:0007669"/>
    <property type="project" value="UniProtKB-KW"/>
</dbReference>
<sequence length="495" mass="57120">MKTIVLMFDSLNRRHLGPYGGEIDSPNFDRLASVTATFDNSYCCSMPCMPSRRDFHTARPGFLHRDWGPLEPFDDSIPEILKNSGVHTHLVSDHYHYWEDGGSNYHTRYSTWESVRGQEGDPWVGLVGSPELPSSAASQNSNLNKGLVVQDWKNRGAMSSESTHCQTRTIDKGIEFIERNHDADNWLLQIECFDPHEPFFVPERFIEDYKDSMEQDLVADWPHVGSDCYDEKTTQHLRACYSALIRMCDESLGRVMDELDRYEMWDDTMFVVWTDHGILLGEHENWLKNVMPVFNEIAHTPLFVWDPRSRIKGERRSSLVQPSIDLGPTILRNHGVDLRPDMLGKDLAQVISSDRPVRESAIFGYYGKHVNVTDGRYVYMRGRDDSVPQIGHYTLMPCHMSHRYSPEEFVGVELVEPFSFSKNCQLLKFKMNKNRGDFSRTLLYDLEKDPQQANPLSSATIEKRMLSLLRENLERCEAPQEQYLSLGLEEPVVVR</sequence>
<dbReference type="AlphaFoldDB" id="A0A934VR46"/>
<evidence type="ECO:0000256" key="1">
    <source>
        <dbReference type="ARBA" id="ARBA00022723"/>
    </source>
</evidence>
<dbReference type="Gene3D" id="3.40.720.10">
    <property type="entry name" value="Alkaline Phosphatase, subunit A"/>
    <property type="match status" value="1"/>
</dbReference>
<gene>
    <name evidence="4" type="ORF">JIN87_10185</name>
</gene>
<dbReference type="GO" id="GO:0008484">
    <property type="term" value="F:sulfuric ester hydrolase activity"/>
    <property type="evidence" value="ECO:0007669"/>
    <property type="project" value="TreeGrafter"/>
</dbReference>
<proteinExistence type="predicted"/>
<evidence type="ECO:0000256" key="2">
    <source>
        <dbReference type="ARBA" id="ARBA00022801"/>
    </source>
</evidence>
<protein>
    <submittedName>
        <fullName evidence="4">Sulfatase</fullName>
    </submittedName>
</protein>
<dbReference type="CDD" id="cd16148">
    <property type="entry name" value="sulfatase_like"/>
    <property type="match status" value="1"/>
</dbReference>
<dbReference type="GO" id="GO:0005737">
    <property type="term" value="C:cytoplasm"/>
    <property type="evidence" value="ECO:0007669"/>
    <property type="project" value="TreeGrafter"/>
</dbReference>
<evidence type="ECO:0000259" key="3">
    <source>
        <dbReference type="Pfam" id="PF00884"/>
    </source>
</evidence>
<name>A0A934VR46_9BACT</name>
<keyword evidence="2" id="KW-0378">Hydrolase</keyword>
<keyword evidence="5" id="KW-1185">Reference proteome</keyword>
<organism evidence="4 5">
    <name type="scientific">Pelagicoccus mobilis</name>
    <dbReference type="NCBI Taxonomy" id="415221"/>
    <lineage>
        <taxon>Bacteria</taxon>
        <taxon>Pseudomonadati</taxon>
        <taxon>Verrucomicrobiota</taxon>
        <taxon>Opitutia</taxon>
        <taxon>Puniceicoccales</taxon>
        <taxon>Pelagicoccaceae</taxon>
        <taxon>Pelagicoccus</taxon>
    </lineage>
</organism>
<dbReference type="RefSeq" id="WP_200355454.1">
    <property type="nucleotide sequence ID" value="NZ_JAENIL010000016.1"/>
</dbReference>